<evidence type="ECO:0000313" key="3">
    <source>
        <dbReference type="EMBL" id="CUG02050.1"/>
    </source>
</evidence>
<organism evidence="3 4">
    <name type="scientific">Bodo saltans</name>
    <name type="common">Flagellated protozoan</name>
    <dbReference type="NCBI Taxonomy" id="75058"/>
    <lineage>
        <taxon>Eukaryota</taxon>
        <taxon>Discoba</taxon>
        <taxon>Euglenozoa</taxon>
        <taxon>Kinetoplastea</taxon>
        <taxon>Metakinetoplastina</taxon>
        <taxon>Eubodonida</taxon>
        <taxon>Bodonidae</taxon>
        <taxon>Bodo</taxon>
    </lineage>
</organism>
<evidence type="ECO:0000256" key="1">
    <source>
        <dbReference type="SAM" id="MobiDB-lite"/>
    </source>
</evidence>
<proteinExistence type="predicted"/>
<reference evidence="4" key="1">
    <citation type="submission" date="2015-09" db="EMBL/GenBank/DDBJ databases">
        <authorList>
            <consortium name="Pathogen Informatics"/>
        </authorList>
    </citation>
    <scope>NUCLEOTIDE SEQUENCE [LARGE SCALE GENOMIC DNA]</scope>
    <source>
        <strain evidence="4">Lake Konstanz</strain>
    </source>
</reference>
<keyword evidence="2 3" id="KW-0812">Transmembrane</keyword>
<keyword evidence="2" id="KW-0472">Membrane</keyword>
<keyword evidence="4" id="KW-1185">Reference proteome</keyword>
<dbReference type="AlphaFoldDB" id="A0A0S4IV35"/>
<feature type="compositionally biased region" description="Polar residues" evidence="1">
    <location>
        <begin position="206"/>
        <end position="216"/>
    </location>
</feature>
<dbReference type="Proteomes" id="UP000051952">
    <property type="component" value="Unassembled WGS sequence"/>
</dbReference>
<feature type="region of interest" description="Disordered" evidence="1">
    <location>
        <begin position="324"/>
        <end position="345"/>
    </location>
</feature>
<evidence type="ECO:0000313" key="4">
    <source>
        <dbReference type="Proteomes" id="UP000051952"/>
    </source>
</evidence>
<protein>
    <submittedName>
        <fullName evidence="3">Transmembrane protein, putative</fullName>
    </submittedName>
</protein>
<feature type="transmembrane region" description="Helical" evidence="2">
    <location>
        <begin position="176"/>
        <end position="194"/>
    </location>
</feature>
<feature type="compositionally biased region" description="Basic and acidic residues" evidence="1">
    <location>
        <begin position="325"/>
        <end position="345"/>
    </location>
</feature>
<gene>
    <name evidence="3" type="ORF">BSAL_69540</name>
</gene>
<sequence>FVMCATAAPISALSPLFQKVAVSLDISASASSIAHDYNMLLIEFSSSNNSTNVVDSVLAKYAATLVTSAAPNSGYTIANASNVLTTILAASSGTVQIAVYIPPTTITGTSVSNADDLTSRVYSALTSGDCTTLASTNGSLSIKTTSLRQVFNASMIVQPAMACGSAAGVVKSGTTTYIIFMLVVLVLIAVLAAMSMRNEVPIRSANPGQNQETSMKPRTAHGDSVLVSPSPRKPDFEDDGLQHGSESIPQPDLTASPVKSKPDLFSPDRLGLGTRPARIDTPASPRPVVVVATQVEATLPPSITARAPAVIDFPVVASKSTVVSVDDRDPLHDDDSDDEYTHADF</sequence>
<evidence type="ECO:0000256" key="2">
    <source>
        <dbReference type="SAM" id="Phobius"/>
    </source>
</evidence>
<name>A0A0S4IV35_BODSA</name>
<dbReference type="VEuPathDB" id="TriTrypDB:BSAL_69540"/>
<feature type="non-terminal residue" evidence="3">
    <location>
        <position position="1"/>
    </location>
</feature>
<accession>A0A0S4IV35</accession>
<feature type="region of interest" description="Disordered" evidence="1">
    <location>
        <begin position="202"/>
        <end position="281"/>
    </location>
</feature>
<keyword evidence="2" id="KW-1133">Transmembrane helix</keyword>
<dbReference type="EMBL" id="CYKH01000495">
    <property type="protein sequence ID" value="CUG02050.1"/>
    <property type="molecule type" value="Genomic_DNA"/>
</dbReference>